<dbReference type="InterPro" id="IPR053163">
    <property type="entry name" value="HTH-type_regulator_Rgg"/>
</dbReference>
<evidence type="ECO:0000259" key="1">
    <source>
        <dbReference type="PROSITE" id="PS50943"/>
    </source>
</evidence>
<dbReference type="GO" id="GO:0003677">
    <property type="term" value="F:DNA binding"/>
    <property type="evidence" value="ECO:0007669"/>
    <property type="project" value="InterPro"/>
</dbReference>
<dbReference type="EMBL" id="CP014806">
    <property type="protein sequence ID" value="AMX00149.1"/>
    <property type="molecule type" value="Genomic_DNA"/>
</dbReference>
<dbReference type="Pfam" id="PF01381">
    <property type="entry name" value="HTH_3"/>
    <property type="match status" value="1"/>
</dbReference>
<dbReference type="SUPFAM" id="SSF47413">
    <property type="entry name" value="lambda repressor-like DNA-binding domains"/>
    <property type="match status" value="1"/>
</dbReference>
<dbReference type="STRING" id="241244.ATY39_12415"/>
<dbReference type="CDD" id="cd00093">
    <property type="entry name" value="HTH_XRE"/>
    <property type="match status" value="1"/>
</dbReference>
<keyword evidence="3" id="KW-1185">Reference proteome</keyword>
<evidence type="ECO:0000313" key="2">
    <source>
        <dbReference type="EMBL" id="AMX00149.1"/>
    </source>
</evidence>
<dbReference type="Pfam" id="PF18768">
    <property type="entry name" value="RNPP_C"/>
    <property type="match status" value="1"/>
</dbReference>
<dbReference type="SMART" id="SM00530">
    <property type="entry name" value="HTH_XRE"/>
    <property type="match status" value="1"/>
</dbReference>
<dbReference type="PROSITE" id="PS50943">
    <property type="entry name" value="HTH_CROC1"/>
    <property type="match status" value="1"/>
</dbReference>
<evidence type="ECO:0000313" key="3">
    <source>
        <dbReference type="Proteomes" id="UP000076021"/>
    </source>
</evidence>
<protein>
    <recommendedName>
        <fullName evidence="1">HTH cro/C1-type domain-containing protein</fullName>
    </recommendedName>
</protein>
<sequence>MPWALLGNEIKKVRTSRKISQIRLAEGICHQSEISRIESGKTIPNTDILYGISKKLNINIDYWLKLIISEESKEQKRIRTNLEVITESKNYEELYEIAEKELHNNNYDDEFRQYLLWKRHIAAFELGKINFEEFNKNLNEILKTNYVNTEFHQEIHILNSLAISNAKFGKKEIAIQYFQQILNMEHQDDSSEIYSKVNYNYSKLLFDMEDYDLALEVSNRAIERTLQQKSMILLGQLFYQRAECKEKLAFPYYSIAEDFENALFIFKLQGLQVYVNILIEKKSAYLKLSDLQLN</sequence>
<organism evidence="2 3">
    <name type="scientific">Rummeliibacillus stabekisii</name>
    <dbReference type="NCBI Taxonomy" id="241244"/>
    <lineage>
        <taxon>Bacteria</taxon>
        <taxon>Bacillati</taxon>
        <taxon>Bacillota</taxon>
        <taxon>Bacilli</taxon>
        <taxon>Bacillales</taxon>
        <taxon>Caryophanaceae</taxon>
        <taxon>Rummeliibacillus</taxon>
    </lineage>
</organism>
<feature type="domain" description="HTH cro/C1-type" evidence="1">
    <location>
        <begin position="10"/>
        <end position="63"/>
    </location>
</feature>
<dbReference type="PANTHER" id="PTHR37038">
    <property type="entry name" value="TRANSCRIPTIONAL REGULATOR-RELATED"/>
    <property type="match status" value="1"/>
</dbReference>
<accession>A0A143HEG3</accession>
<dbReference type="AlphaFoldDB" id="A0A143HEG3"/>
<reference evidence="3" key="2">
    <citation type="submission" date="2016-03" db="EMBL/GenBank/DDBJ databases">
        <authorList>
            <person name="Ploux O."/>
        </authorList>
    </citation>
    <scope>NUCLEOTIDE SEQUENCE [LARGE SCALE GENOMIC DNA]</scope>
    <source>
        <strain evidence="3">PP9</strain>
    </source>
</reference>
<name>A0A143HEG3_9BACL</name>
<proteinExistence type="predicted"/>
<dbReference type="SUPFAM" id="SSF48452">
    <property type="entry name" value="TPR-like"/>
    <property type="match status" value="1"/>
</dbReference>
<dbReference type="Gene3D" id="1.25.40.10">
    <property type="entry name" value="Tetratricopeptide repeat domain"/>
    <property type="match status" value="1"/>
</dbReference>
<dbReference type="InterPro" id="IPR011990">
    <property type="entry name" value="TPR-like_helical_dom_sf"/>
</dbReference>
<dbReference type="InterPro" id="IPR010982">
    <property type="entry name" value="Lambda_DNA-bd_dom_sf"/>
</dbReference>
<dbReference type="Proteomes" id="UP000076021">
    <property type="component" value="Chromosome"/>
</dbReference>
<dbReference type="OrthoDB" id="1150409at2"/>
<reference evidence="2 3" key="1">
    <citation type="journal article" date="2016" name="Genome Announc.">
        <title>Whole-Genome Sequence of Rummeliibacillus stabekisii Strain PP9 Isolated from Antarctic Soil.</title>
        <authorList>
            <person name="da Mota F.F."/>
            <person name="Vollu R.E."/>
            <person name="Jurelevicius D."/>
            <person name="Seldin L."/>
        </authorList>
    </citation>
    <scope>NUCLEOTIDE SEQUENCE [LARGE SCALE GENOMIC DNA]</scope>
    <source>
        <strain evidence="2 3">PP9</strain>
    </source>
</reference>
<dbReference type="InterPro" id="IPR041315">
    <property type="entry name" value="PlcR_TPR"/>
</dbReference>
<dbReference type="KEGG" id="rst:ATY39_12415"/>
<dbReference type="InterPro" id="IPR001387">
    <property type="entry name" value="Cro/C1-type_HTH"/>
</dbReference>
<dbReference type="PANTHER" id="PTHR37038:SF14">
    <property type="entry name" value="TRANSCRIPTIONAL ACTIVATOR"/>
    <property type="match status" value="1"/>
</dbReference>
<gene>
    <name evidence="2" type="ORF">ATY39_12415</name>
</gene>
<dbReference type="RefSeq" id="WP_066790230.1">
    <property type="nucleotide sequence ID" value="NZ_CP014806.1"/>
</dbReference>